<name>A0AAD9CZ99_PAPLA</name>
<dbReference type="SUPFAM" id="SSF56112">
    <property type="entry name" value="Protein kinase-like (PK-like)"/>
    <property type="match status" value="1"/>
</dbReference>
<evidence type="ECO:0000256" key="7">
    <source>
        <dbReference type="ARBA" id="ARBA00022840"/>
    </source>
</evidence>
<comment type="catalytic activity">
    <reaction evidence="8">
        <text>L-threonyl-[protein] + ATP = O-phospho-L-threonyl-[protein] + ADP + H(+)</text>
        <dbReference type="Rhea" id="RHEA:46608"/>
        <dbReference type="Rhea" id="RHEA-COMP:11060"/>
        <dbReference type="Rhea" id="RHEA-COMP:11605"/>
        <dbReference type="ChEBI" id="CHEBI:15378"/>
        <dbReference type="ChEBI" id="CHEBI:30013"/>
        <dbReference type="ChEBI" id="CHEBI:30616"/>
        <dbReference type="ChEBI" id="CHEBI:61977"/>
        <dbReference type="ChEBI" id="CHEBI:456216"/>
        <dbReference type="EC" id="2.7.11.1"/>
    </reaction>
</comment>
<feature type="domain" description="Protein kinase" evidence="11">
    <location>
        <begin position="44"/>
        <end position="356"/>
    </location>
</feature>
<dbReference type="InterPro" id="IPR050236">
    <property type="entry name" value="Ser_Thr_kinase_AGC"/>
</dbReference>
<dbReference type="FunFam" id="1.10.510.10:FF:000024">
    <property type="entry name" value="Probable serine/threonine-protein kinase cot-1"/>
    <property type="match status" value="1"/>
</dbReference>
<evidence type="ECO:0000259" key="11">
    <source>
        <dbReference type="PROSITE" id="PS50011"/>
    </source>
</evidence>
<evidence type="ECO:0000256" key="10">
    <source>
        <dbReference type="SAM" id="MobiDB-lite"/>
    </source>
</evidence>
<accession>A0AAD9CZ99</accession>
<gene>
    <name evidence="12" type="ORF">DB88DRAFT_439076</name>
</gene>
<dbReference type="Proteomes" id="UP001182556">
    <property type="component" value="Unassembled WGS sequence"/>
</dbReference>
<keyword evidence="4" id="KW-0808">Transferase</keyword>
<evidence type="ECO:0000256" key="8">
    <source>
        <dbReference type="ARBA" id="ARBA00047899"/>
    </source>
</evidence>
<dbReference type="Pfam" id="PF00069">
    <property type="entry name" value="Pkinase"/>
    <property type="match status" value="2"/>
</dbReference>
<dbReference type="PANTHER" id="PTHR24356">
    <property type="entry name" value="SERINE/THREONINE-PROTEIN KINASE"/>
    <property type="match status" value="1"/>
</dbReference>
<proteinExistence type="predicted"/>
<protein>
    <recommendedName>
        <fullName evidence="1">non-specific serine/threonine protein kinase</fullName>
        <ecNumber evidence="1">2.7.11.1</ecNumber>
    </recommendedName>
</protein>
<dbReference type="InterPro" id="IPR000719">
    <property type="entry name" value="Prot_kinase_dom"/>
</dbReference>
<comment type="catalytic activity">
    <reaction evidence="9">
        <text>L-seryl-[protein] + ATP = O-phospho-L-seryl-[protein] + ADP + H(+)</text>
        <dbReference type="Rhea" id="RHEA:17989"/>
        <dbReference type="Rhea" id="RHEA-COMP:9863"/>
        <dbReference type="Rhea" id="RHEA-COMP:11604"/>
        <dbReference type="ChEBI" id="CHEBI:15378"/>
        <dbReference type="ChEBI" id="CHEBI:29999"/>
        <dbReference type="ChEBI" id="CHEBI:30616"/>
        <dbReference type="ChEBI" id="CHEBI:83421"/>
        <dbReference type="ChEBI" id="CHEBI:456216"/>
        <dbReference type="EC" id="2.7.11.1"/>
    </reaction>
</comment>
<dbReference type="GO" id="GO:0007010">
    <property type="term" value="P:cytoskeleton organization"/>
    <property type="evidence" value="ECO:0007669"/>
    <property type="project" value="UniProtKB-ARBA"/>
</dbReference>
<dbReference type="GO" id="GO:0035556">
    <property type="term" value="P:intracellular signal transduction"/>
    <property type="evidence" value="ECO:0007669"/>
    <property type="project" value="TreeGrafter"/>
</dbReference>
<evidence type="ECO:0000256" key="4">
    <source>
        <dbReference type="ARBA" id="ARBA00022679"/>
    </source>
</evidence>
<evidence type="ECO:0000256" key="9">
    <source>
        <dbReference type="ARBA" id="ARBA00048679"/>
    </source>
</evidence>
<keyword evidence="3" id="KW-0597">Phosphoprotein</keyword>
<keyword evidence="13" id="KW-1185">Reference proteome</keyword>
<dbReference type="GO" id="GO:0004674">
    <property type="term" value="F:protein serine/threonine kinase activity"/>
    <property type="evidence" value="ECO:0007669"/>
    <property type="project" value="UniProtKB-KW"/>
</dbReference>
<dbReference type="CDD" id="cd05123">
    <property type="entry name" value="STKc_AGC"/>
    <property type="match status" value="1"/>
</dbReference>
<keyword evidence="7" id="KW-0067">ATP-binding</keyword>
<feature type="non-terminal residue" evidence="12">
    <location>
        <position position="442"/>
    </location>
</feature>
<feature type="compositionally biased region" description="Polar residues" evidence="10">
    <location>
        <begin position="16"/>
        <end position="30"/>
    </location>
</feature>
<keyword evidence="5" id="KW-0547">Nucleotide-binding</keyword>
<dbReference type="SMART" id="SM00220">
    <property type="entry name" value="S_TKc"/>
    <property type="match status" value="1"/>
</dbReference>
<sequence length="442" mass="50485">MDTAGDETHSCKPLLSASQTAPSSPVTTESRPVKRVGAVRLEDFELIRVLGKGCAGRVLLVRETATNSVLAMKAISKRSVLTHCELHHTLAELNILRRFAIEEPENPFVAKLHHSFTDRENFYFVMEFYPGGDLATQMEIHGVLGHHRTRFYAADIVQGIEDLHRHGIIIRDLKPENILLNARGHAVLADFGLSKDFGYRGEPRPLHVVTYPGQPSLPDWAGKGAGSLRVTALGAKKLVVDRAFSFVGTSEYLAPEVVKRGEYSYAVDWWALGCIVLEGMIGRAPFRTEDDEPPIVLWNKILNDNWDNIFLDPIMRGRDPGYYHLDHVTWDFIDALLIKDPMWRLTEPCVKSHPYFQYIDWETVRRGEYEDPYDLQLHPVSEYNTYYFPKLCLDEEPTVDMTSHDYAYHGHAAGMADNVRYMLEQAKFKEELESFTWSRNME</sequence>
<keyword evidence="2" id="KW-0723">Serine/threonine-protein kinase</keyword>
<evidence type="ECO:0000256" key="2">
    <source>
        <dbReference type="ARBA" id="ARBA00022527"/>
    </source>
</evidence>
<evidence type="ECO:0000256" key="1">
    <source>
        <dbReference type="ARBA" id="ARBA00012513"/>
    </source>
</evidence>
<dbReference type="Gene3D" id="1.10.510.10">
    <property type="entry name" value="Transferase(Phosphotransferase) domain 1"/>
    <property type="match status" value="2"/>
</dbReference>
<dbReference type="InterPro" id="IPR011009">
    <property type="entry name" value="Kinase-like_dom_sf"/>
</dbReference>
<keyword evidence="6 12" id="KW-0418">Kinase</keyword>
<dbReference type="EC" id="2.7.11.1" evidence="1"/>
<reference evidence="12" key="1">
    <citation type="submission" date="2023-02" db="EMBL/GenBank/DDBJ databases">
        <title>Identification and recombinant expression of a fungal hydrolase from Papiliotrema laurentii that hydrolyzes apple cutin and clears colloidal polyester polyurethane.</title>
        <authorList>
            <consortium name="DOE Joint Genome Institute"/>
            <person name="Roman V.A."/>
            <person name="Bojanowski C."/>
            <person name="Crable B.R."/>
            <person name="Wagner D.N."/>
            <person name="Hung C.S."/>
            <person name="Nadeau L.J."/>
            <person name="Schratz L."/>
            <person name="Haridas S."/>
            <person name="Pangilinan J."/>
            <person name="Lipzen A."/>
            <person name="Na H."/>
            <person name="Yan M."/>
            <person name="Ng V."/>
            <person name="Grigoriev I.V."/>
            <person name="Spatafora J.W."/>
            <person name="Barlow D."/>
            <person name="Biffinger J."/>
            <person name="Kelley-Loughnane N."/>
            <person name="Varaljay V.A."/>
            <person name="Crookes-Goodson W.J."/>
        </authorList>
    </citation>
    <scope>NUCLEOTIDE SEQUENCE</scope>
    <source>
        <strain evidence="12">5307AH</strain>
    </source>
</reference>
<dbReference type="EMBL" id="JAODAN010000006">
    <property type="protein sequence ID" value="KAK1923484.1"/>
    <property type="molecule type" value="Genomic_DNA"/>
</dbReference>
<dbReference type="AlphaFoldDB" id="A0AAD9CZ99"/>
<feature type="region of interest" description="Disordered" evidence="10">
    <location>
        <begin position="1"/>
        <end position="31"/>
    </location>
</feature>
<organism evidence="12 13">
    <name type="scientific">Papiliotrema laurentii</name>
    <name type="common">Cryptococcus laurentii</name>
    <dbReference type="NCBI Taxonomy" id="5418"/>
    <lineage>
        <taxon>Eukaryota</taxon>
        <taxon>Fungi</taxon>
        <taxon>Dikarya</taxon>
        <taxon>Basidiomycota</taxon>
        <taxon>Agaricomycotina</taxon>
        <taxon>Tremellomycetes</taxon>
        <taxon>Tremellales</taxon>
        <taxon>Rhynchogastremaceae</taxon>
        <taxon>Papiliotrema</taxon>
    </lineage>
</organism>
<comment type="caution">
    <text evidence="12">The sequence shown here is derived from an EMBL/GenBank/DDBJ whole genome shotgun (WGS) entry which is preliminary data.</text>
</comment>
<dbReference type="Gene3D" id="3.30.200.20">
    <property type="entry name" value="Phosphorylase Kinase, domain 1"/>
    <property type="match status" value="1"/>
</dbReference>
<dbReference type="PROSITE" id="PS50011">
    <property type="entry name" value="PROTEIN_KINASE_DOM"/>
    <property type="match status" value="1"/>
</dbReference>
<evidence type="ECO:0000256" key="5">
    <source>
        <dbReference type="ARBA" id="ARBA00022741"/>
    </source>
</evidence>
<evidence type="ECO:0000256" key="6">
    <source>
        <dbReference type="ARBA" id="ARBA00022777"/>
    </source>
</evidence>
<evidence type="ECO:0000313" key="13">
    <source>
        <dbReference type="Proteomes" id="UP001182556"/>
    </source>
</evidence>
<feature type="compositionally biased region" description="Basic and acidic residues" evidence="10">
    <location>
        <begin position="1"/>
        <end position="10"/>
    </location>
</feature>
<evidence type="ECO:0000313" key="12">
    <source>
        <dbReference type="EMBL" id="KAK1923484.1"/>
    </source>
</evidence>
<evidence type="ECO:0000256" key="3">
    <source>
        <dbReference type="ARBA" id="ARBA00022553"/>
    </source>
</evidence>
<dbReference type="GO" id="GO:0005524">
    <property type="term" value="F:ATP binding"/>
    <property type="evidence" value="ECO:0007669"/>
    <property type="project" value="UniProtKB-KW"/>
</dbReference>
<dbReference type="InterPro" id="IPR045270">
    <property type="entry name" value="STKc_AGC"/>
</dbReference>
<dbReference type="PANTHER" id="PTHR24356:SF390">
    <property type="entry name" value="PROTEIN KINASE C, BRAIN ISOZYME-RELATED"/>
    <property type="match status" value="1"/>
</dbReference>